<evidence type="ECO:0000313" key="3">
    <source>
        <dbReference type="EMBL" id="MBD8066209.1"/>
    </source>
</evidence>
<dbReference type="SUPFAM" id="SSF52980">
    <property type="entry name" value="Restriction endonuclease-like"/>
    <property type="match status" value="1"/>
</dbReference>
<protein>
    <submittedName>
        <fullName evidence="3">DUF559 domain-containing protein</fullName>
    </submittedName>
</protein>
<dbReference type="InterPro" id="IPR047216">
    <property type="entry name" value="Endonuclease_DUF559_bact"/>
</dbReference>
<dbReference type="PANTHER" id="PTHR38590:SF1">
    <property type="entry name" value="BLL0828 PROTEIN"/>
    <property type="match status" value="1"/>
</dbReference>
<keyword evidence="4" id="KW-1185">Reference proteome</keyword>
<dbReference type="EMBL" id="JACYFU010000003">
    <property type="protein sequence ID" value="MBD8066209.1"/>
    <property type="molecule type" value="Genomic_DNA"/>
</dbReference>
<feature type="compositionally biased region" description="Polar residues" evidence="1">
    <location>
        <begin position="1"/>
        <end position="15"/>
    </location>
</feature>
<organism evidence="3 4">
    <name type="scientific">Devosia oryzisoli</name>
    <dbReference type="NCBI Taxonomy" id="2774138"/>
    <lineage>
        <taxon>Bacteria</taxon>
        <taxon>Pseudomonadati</taxon>
        <taxon>Pseudomonadota</taxon>
        <taxon>Alphaproteobacteria</taxon>
        <taxon>Hyphomicrobiales</taxon>
        <taxon>Devosiaceae</taxon>
        <taxon>Devosia</taxon>
    </lineage>
</organism>
<dbReference type="CDD" id="cd01038">
    <property type="entry name" value="Endonuclease_DUF559"/>
    <property type="match status" value="1"/>
</dbReference>
<feature type="region of interest" description="Disordered" evidence="1">
    <location>
        <begin position="1"/>
        <end position="57"/>
    </location>
</feature>
<dbReference type="PANTHER" id="PTHR38590">
    <property type="entry name" value="BLL0828 PROTEIN"/>
    <property type="match status" value="1"/>
</dbReference>
<feature type="compositionally biased region" description="Gly residues" evidence="1">
    <location>
        <begin position="22"/>
        <end position="31"/>
    </location>
</feature>
<dbReference type="Pfam" id="PF04480">
    <property type="entry name" value="DUF559"/>
    <property type="match status" value="1"/>
</dbReference>
<gene>
    <name evidence="3" type="ORF">IC608_12090</name>
</gene>
<evidence type="ECO:0000256" key="1">
    <source>
        <dbReference type="SAM" id="MobiDB-lite"/>
    </source>
</evidence>
<evidence type="ECO:0000313" key="4">
    <source>
        <dbReference type="Proteomes" id="UP000654108"/>
    </source>
</evidence>
<dbReference type="Proteomes" id="UP000654108">
    <property type="component" value="Unassembled WGS sequence"/>
</dbReference>
<reference evidence="3" key="1">
    <citation type="submission" date="2020-09" db="EMBL/GenBank/DDBJ databases">
        <title>Genome seq and assembly of Devosia sp.</title>
        <authorList>
            <person name="Chhetri G."/>
        </authorList>
    </citation>
    <scope>NUCLEOTIDE SEQUENCE</scope>
    <source>
        <strain evidence="3">PTR5</strain>
    </source>
</reference>
<evidence type="ECO:0000259" key="2">
    <source>
        <dbReference type="Pfam" id="PF04480"/>
    </source>
</evidence>
<feature type="domain" description="DUF559" evidence="2">
    <location>
        <begin position="56"/>
        <end position="158"/>
    </location>
</feature>
<sequence>MVGTFTSIAPLTPTLSPEGRGGDGGGAGESTGKGPAAPASPRPSRVRGVKAQPSQVERARTLRATMTDAEKRLWSFLRDRRIGGYKFVRQYPIDRYYADFVCRDAMLVIEADGGQHNPEHDAVRDNAIRAAGYTILRFWNHDILKSTPTVLELIHKALGSCVPSPLRGEGQGEGSFVHEQT</sequence>
<dbReference type="InterPro" id="IPR007569">
    <property type="entry name" value="DUF559"/>
</dbReference>
<accession>A0A927FW37</accession>
<name>A0A927FW37_9HYPH</name>
<feature type="compositionally biased region" description="Low complexity" evidence="1">
    <location>
        <begin position="32"/>
        <end position="43"/>
    </location>
</feature>
<dbReference type="AlphaFoldDB" id="A0A927FW37"/>
<dbReference type="Gene3D" id="3.40.960.10">
    <property type="entry name" value="VSR Endonuclease"/>
    <property type="match status" value="1"/>
</dbReference>
<proteinExistence type="predicted"/>
<comment type="caution">
    <text evidence="3">The sequence shown here is derived from an EMBL/GenBank/DDBJ whole genome shotgun (WGS) entry which is preliminary data.</text>
</comment>
<dbReference type="InterPro" id="IPR011335">
    <property type="entry name" value="Restrct_endonuc-II-like"/>
</dbReference>